<protein>
    <submittedName>
        <fullName evidence="1">Uncharacterized protein</fullName>
    </submittedName>
</protein>
<name>A0A841Y9R6_9LIST</name>
<dbReference type="RefSeq" id="WP_185377964.1">
    <property type="nucleotide sequence ID" value="NZ_JAARPL010000014.1"/>
</dbReference>
<dbReference type="AlphaFoldDB" id="A0A841Y9R6"/>
<reference evidence="1 2" key="1">
    <citation type="submission" date="2020-03" db="EMBL/GenBank/DDBJ databases">
        <title>Soil Listeria distribution.</title>
        <authorList>
            <person name="Liao J."/>
            <person name="Wiedmann M."/>
        </authorList>
    </citation>
    <scope>NUCLEOTIDE SEQUENCE [LARGE SCALE GENOMIC DNA]</scope>
    <source>
        <strain evidence="1 2">FSL L7-1681</strain>
    </source>
</reference>
<organism evidence="1 2">
    <name type="scientific">Listeria booriae</name>
    <dbReference type="NCBI Taxonomy" id="1552123"/>
    <lineage>
        <taxon>Bacteria</taxon>
        <taxon>Bacillati</taxon>
        <taxon>Bacillota</taxon>
        <taxon>Bacilli</taxon>
        <taxon>Bacillales</taxon>
        <taxon>Listeriaceae</taxon>
        <taxon>Listeria</taxon>
    </lineage>
</organism>
<accession>A0A841Y9R6</accession>
<evidence type="ECO:0000313" key="2">
    <source>
        <dbReference type="Proteomes" id="UP000591929"/>
    </source>
</evidence>
<dbReference type="Proteomes" id="UP000591929">
    <property type="component" value="Unassembled WGS sequence"/>
</dbReference>
<evidence type="ECO:0000313" key="1">
    <source>
        <dbReference type="EMBL" id="MBC1373651.1"/>
    </source>
</evidence>
<comment type="caution">
    <text evidence="1">The sequence shown here is derived from an EMBL/GenBank/DDBJ whole genome shotgun (WGS) entry which is preliminary data.</text>
</comment>
<gene>
    <name evidence="1" type="ORF">HB847_14950</name>
</gene>
<dbReference type="EMBL" id="JAARPL010000014">
    <property type="protein sequence ID" value="MBC1373651.1"/>
    <property type="molecule type" value="Genomic_DNA"/>
</dbReference>
<proteinExistence type="predicted"/>
<sequence length="50" mass="5498">MLVNTLNKFDVVSTPYYIKNLNFKATDDVKDFGMGIRGSVLDTAGVTITN</sequence>